<dbReference type="Pfam" id="PF00319">
    <property type="entry name" value="SRF-TF"/>
    <property type="match status" value="1"/>
</dbReference>
<evidence type="ECO:0000259" key="7">
    <source>
        <dbReference type="PROSITE" id="PS50066"/>
    </source>
</evidence>
<dbReference type="GO" id="GO:0045944">
    <property type="term" value="P:positive regulation of transcription by RNA polymerase II"/>
    <property type="evidence" value="ECO:0007669"/>
    <property type="project" value="UniProtKB-ARBA"/>
</dbReference>
<dbReference type="PANTHER" id="PTHR48019">
    <property type="entry name" value="SERUM RESPONSE FACTOR HOMOLOG"/>
    <property type="match status" value="1"/>
</dbReference>
<evidence type="ECO:0000256" key="4">
    <source>
        <dbReference type="ARBA" id="ARBA00023163"/>
    </source>
</evidence>
<dbReference type="GO" id="GO:0046983">
    <property type="term" value="F:protein dimerization activity"/>
    <property type="evidence" value="ECO:0007669"/>
    <property type="project" value="InterPro"/>
</dbReference>
<proteinExistence type="predicted"/>
<keyword evidence="2" id="KW-0805">Transcription regulation</keyword>
<keyword evidence="5" id="KW-0539">Nucleus</keyword>
<dbReference type="InterPro" id="IPR036879">
    <property type="entry name" value="TF_MADSbox_sf"/>
</dbReference>
<feature type="compositionally biased region" description="Acidic residues" evidence="6">
    <location>
        <begin position="129"/>
        <end position="144"/>
    </location>
</feature>
<reference evidence="8 9" key="1">
    <citation type="submission" date="2014-02" db="EMBL/GenBank/DDBJ databases">
        <title>Transposable element dynamics among asymbiotic and ectomycorrhizal Amanita fungi.</title>
        <authorList>
            <consortium name="DOE Joint Genome Institute"/>
            <person name="Hess J."/>
            <person name="Skrede I."/>
            <person name="Wolfe B."/>
            <person name="LaButti K."/>
            <person name="Ohm R.A."/>
            <person name="Grigoriev I.V."/>
            <person name="Pringle A."/>
        </authorList>
    </citation>
    <scope>NUCLEOTIDE SEQUENCE [LARGE SCALE GENOMIC DNA]</scope>
    <source>
        <strain evidence="8 9">SKay4041</strain>
    </source>
</reference>
<dbReference type="OrthoDB" id="1898716at2759"/>
<dbReference type="PRINTS" id="PR00404">
    <property type="entry name" value="MADSDOMAIN"/>
</dbReference>
<keyword evidence="4" id="KW-0804">Transcription</keyword>
<feature type="compositionally biased region" description="Low complexity" evidence="6">
    <location>
        <begin position="377"/>
        <end position="402"/>
    </location>
</feature>
<feature type="compositionally biased region" description="Gly residues" evidence="6">
    <location>
        <begin position="459"/>
        <end position="468"/>
    </location>
</feature>
<dbReference type="Gene3D" id="3.40.1810.10">
    <property type="entry name" value="Transcription factor, MADS-box"/>
    <property type="match status" value="1"/>
</dbReference>
<feature type="compositionally biased region" description="Polar residues" evidence="6">
    <location>
        <begin position="431"/>
        <end position="443"/>
    </location>
</feature>
<dbReference type="SUPFAM" id="SSF55455">
    <property type="entry name" value="SRF-like"/>
    <property type="match status" value="1"/>
</dbReference>
<feature type="compositionally biased region" description="Low complexity" evidence="6">
    <location>
        <begin position="186"/>
        <end position="201"/>
    </location>
</feature>
<dbReference type="GO" id="GO:0005634">
    <property type="term" value="C:nucleus"/>
    <property type="evidence" value="ECO:0007669"/>
    <property type="project" value="UniProtKB-SubCell"/>
</dbReference>
<feature type="compositionally biased region" description="Polar residues" evidence="6">
    <location>
        <begin position="306"/>
        <end position="325"/>
    </location>
</feature>
<feature type="region of interest" description="Disordered" evidence="6">
    <location>
        <begin position="359"/>
        <end position="504"/>
    </location>
</feature>
<dbReference type="PROSITE" id="PS50066">
    <property type="entry name" value="MADS_BOX_2"/>
    <property type="match status" value="1"/>
</dbReference>
<dbReference type="Proteomes" id="UP000242287">
    <property type="component" value="Unassembled WGS sequence"/>
</dbReference>
<sequence>MGNGRRKGRTEFERRLGLLFKVMPSARPKPKNTFSLSKLPTSMGRRKIEIQPILRKNGLFKKAYELGVLCSVDVAVIIFEERPGHHLKLYQYCSTDVNEMVQRHIRYEGEKDTRGPVDFSGNANKQFDDTGDGDDDDVDDDDNDAVTRGGPKRRDAKLKPGLPLGIGTGTENYQRMAIPPQPPMSIPGLQLPGSSSSLPISSDREIMHGGNPVLHPAGHNKRPRLEPPTHSRSSSDDPGGPYSFHPPTSSSSNYRQQQYQHPHAQYNGYFPVGSQTSPPPSFIPLQSEFSSVRGGPPPPPPPRAGSGSTQAPSFTQRGTYDSNIYPNLIRHPHQQQHGAASGGAGGNDLFSTAFLDTDGQRQAPNQGFGLDWPVHNSSPAAAPSGGPASSVSTTSAPSSAGGESHWLDFLSGSGANANAGAGGGAAAHGTGSVNLPTETTRGSMSWERGGHEAADMFSGPGGGEGGRPTSGRASVATSPMVGKRQRVESTVDVGDRTARGDIGG</sequence>
<accession>A0A2A9N8H0</accession>
<dbReference type="SMART" id="SM00432">
    <property type="entry name" value="MADS"/>
    <property type="match status" value="1"/>
</dbReference>
<keyword evidence="9" id="KW-1185">Reference proteome</keyword>
<dbReference type="EMBL" id="KZ302170">
    <property type="protein sequence ID" value="PFH46659.1"/>
    <property type="molecule type" value="Genomic_DNA"/>
</dbReference>
<evidence type="ECO:0000256" key="5">
    <source>
        <dbReference type="ARBA" id="ARBA00023242"/>
    </source>
</evidence>
<evidence type="ECO:0000256" key="1">
    <source>
        <dbReference type="ARBA" id="ARBA00004123"/>
    </source>
</evidence>
<feature type="region of interest" description="Disordered" evidence="6">
    <location>
        <begin position="111"/>
        <end position="325"/>
    </location>
</feature>
<feature type="compositionally biased region" description="Basic and acidic residues" evidence="6">
    <location>
        <begin position="485"/>
        <end position="504"/>
    </location>
</feature>
<organism evidence="8 9">
    <name type="scientific">Amanita thiersii Skay4041</name>
    <dbReference type="NCBI Taxonomy" id="703135"/>
    <lineage>
        <taxon>Eukaryota</taxon>
        <taxon>Fungi</taxon>
        <taxon>Dikarya</taxon>
        <taxon>Basidiomycota</taxon>
        <taxon>Agaricomycotina</taxon>
        <taxon>Agaricomycetes</taxon>
        <taxon>Agaricomycetidae</taxon>
        <taxon>Agaricales</taxon>
        <taxon>Pluteineae</taxon>
        <taxon>Amanitaceae</taxon>
        <taxon>Amanita</taxon>
    </lineage>
</organism>
<feature type="domain" description="MADS-box" evidence="7">
    <location>
        <begin position="55"/>
        <end position="82"/>
    </location>
</feature>
<evidence type="ECO:0000256" key="2">
    <source>
        <dbReference type="ARBA" id="ARBA00023015"/>
    </source>
</evidence>
<comment type="subcellular location">
    <subcellularLocation>
        <location evidence="1">Nucleus</location>
    </subcellularLocation>
</comment>
<dbReference type="STRING" id="703135.A0A2A9N8H0"/>
<evidence type="ECO:0000313" key="8">
    <source>
        <dbReference type="EMBL" id="PFH46659.1"/>
    </source>
</evidence>
<evidence type="ECO:0000256" key="3">
    <source>
        <dbReference type="ARBA" id="ARBA00023125"/>
    </source>
</evidence>
<feature type="compositionally biased region" description="Low complexity" evidence="6">
    <location>
        <begin position="249"/>
        <end position="260"/>
    </location>
</feature>
<dbReference type="InterPro" id="IPR002100">
    <property type="entry name" value="TF_MADSbox"/>
</dbReference>
<evidence type="ECO:0000313" key="9">
    <source>
        <dbReference type="Proteomes" id="UP000242287"/>
    </source>
</evidence>
<name>A0A2A9N8H0_9AGAR</name>
<gene>
    <name evidence="8" type="ORF">AMATHDRAFT_43465</name>
</gene>
<evidence type="ECO:0000256" key="6">
    <source>
        <dbReference type="SAM" id="MobiDB-lite"/>
    </source>
</evidence>
<dbReference type="InterPro" id="IPR050142">
    <property type="entry name" value="MADS-box/MEF2_TF"/>
</dbReference>
<dbReference type="GO" id="GO:0003677">
    <property type="term" value="F:DNA binding"/>
    <property type="evidence" value="ECO:0007669"/>
    <property type="project" value="UniProtKB-KW"/>
</dbReference>
<keyword evidence="3" id="KW-0238">DNA-binding</keyword>
<protein>
    <recommendedName>
        <fullName evidence="7">MADS-box domain-containing protein</fullName>
    </recommendedName>
</protein>
<dbReference type="AlphaFoldDB" id="A0A2A9N8H0"/>
<feature type="compositionally biased region" description="Basic and acidic residues" evidence="6">
    <location>
        <begin position="223"/>
        <end position="235"/>
    </location>
</feature>